<dbReference type="SUPFAM" id="SSF49899">
    <property type="entry name" value="Concanavalin A-like lectins/glucanases"/>
    <property type="match status" value="2"/>
</dbReference>
<gene>
    <name evidence="5" type="ORF">GA0070604_5224</name>
</gene>
<organism evidence="5 6">
    <name type="scientific">Micromonospora eburnea</name>
    <dbReference type="NCBI Taxonomy" id="227316"/>
    <lineage>
        <taxon>Bacteria</taxon>
        <taxon>Bacillati</taxon>
        <taxon>Actinomycetota</taxon>
        <taxon>Actinomycetes</taxon>
        <taxon>Micromonosporales</taxon>
        <taxon>Micromonosporaceae</taxon>
        <taxon>Micromonospora</taxon>
    </lineage>
</organism>
<dbReference type="Gene3D" id="2.60.40.10">
    <property type="entry name" value="Immunoglobulins"/>
    <property type="match status" value="1"/>
</dbReference>
<dbReference type="InterPro" id="IPR013783">
    <property type="entry name" value="Ig-like_fold"/>
</dbReference>
<dbReference type="Pfam" id="PF13385">
    <property type="entry name" value="Laminin_G_3"/>
    <property type="match status" value="2"/>
</dbReference>
<dbReference type="PANTHER" id="PTHR46943:SF1">
    <property type="entry name" value="PENTRAXIN-RELATED PROTEIN PTX3"/>
    <property type="match status" value="1"/>
</dbReference>
<evidence type="ECO:0000256" key="3">
    <source>
        <dbReference type="SAM" id="MobiDB-lite"/>
    </source>
</evidence>
<dbReference type="EMBL" id="FMHY01000002">
    <property type="protein sequence ID" value="SCL64497.1"/>
    <property type="molecule type" value="Genomic_DNA"/>
</dbReference>
<evidence type="ECO:0000313" key="5">
    <source>
        <dbReference type="EMBL" id="SCL64497.1"/>
    </source>
</evidence>
<evidence type="ECO:0000313" key="6">
    <source>
        <dbReference type="Proteomes" id="UP000199696"/>
    </source>
</evidence>
<feature type="domain" description="LamG-like jellyroll fold" evidence="4">
    <location>
        <begin position="974"/>
        <end position="1117"/>
    </location>
</feature>
<reference evidence="6" key="1">
    <citation type="submission" date="2016-06" db="EMBL/GenBank/DDBJ databases">
        <authorList>
            <person name="Varghese N."/>
            <person name="Submissions Spin"/>
        </authorList>
    </citation>
    <scope>NUCLEOTIDE SEQUENCE [LARGE SCALE GENOMIC DNA]</scope>
    <source>
        <strain evidence="6">DSM 44814</strain>
    </source>
</reference>
<dbReference type="GO" id="GO:0005975">
    <property type="term" value="P:carbohydrate metabolic process"/>
    <property type="evidence" value="ECO:0007669"/>
    <property type="project" value="UniProtKB-ARBA"/>
</dbReference>
<evidence type="ECO:0000256" key="2">
    <source>
        <dbReference type="ARBA" id="ARBA00023157"/>
    </source>
</evidence>
<dbReference type="GO" id="GO:0030246">
    <property type="term" value="F:carbohydrate binding"/>
    <property type="evidence" value="ECO:0007669"/>
    <property type="project" value="UniProtKB-KW"/>
</dbReference>
<dbReference type="STRING" id="227316.GA0070604_5224"/>
<evidence type="ECO:0000256" key="1">
    <source>
        <dbReference type="ARBA" id="ARBA00022729"/>
    </source>
</evidence>
<dbReference type="Proteomes" id="UP000199696">
    <property type="component" value="Unassembled WGS sequence"/>
</dbReference>
<dbReference type="OrthoDB" id="176279at2"/>
<dbReference type="PANTHER" id="PTHR46943">
    <property type="entry name" value="PENTRAXIN-RELATED PROTEIN PTX3"/>
    <property type="match status" value="1"/>
</dbReference>
<sequence>MVGWRRLVARGVVVVTAATAGLAGSGGVAAGHLGGAATDAATAAGQPPVRPGEAEAMATARAVGDRVEVLNQRTETRQVFANPDGTFTSETSAVPERLRRGGGWVPVDTTLRFTPDGSVAPGATALAMRFSGGGTGDLATLTDRGRSMALRWDGPLPRPTLAGATATYPGVLPGVDLVVSATVSGFSEVLVVKDRRAAANPALRRVPFRLRTTDAAARKTADGGIVIADSAGEPVFHSPPARMWDSAGATASETRSLTARPGRGSRVSPLATELRPDELAVVPDPALLDQATFPLYIDPSFTGGKLAWAMVDKAFPTTSYFNNSHRPEAGFYGGSGVKRSFFRMDTDNVNGKHILSATFRITGEWTYNWSCSVKPSVHLYLTGAISSSTTWKNQPSWADHLDSWSGSLGHEGCAVRPIEFNATAAVVQAASKKWSNTTLGLRVPSAEEGNSNYWFGFKNDPKLVINYNSVPSVPTGTATSPGTPCVTGSGRPYLNSTSPKLLAEIFDPDKANDGVRAEFQVNYYNPATSAWEAYGANRTTSYVSSATPVTHSVTLSVSGGGTYSWRVRAYDGTDASGWTGWCEFTVDTSDPASLPQVDSIDYPRDTPDEWHGGVGRPGAFTFRPGAGDTDITGYRYALNDPNVQRSVTAPSAGAPVTAQVAPTHDWLNTLYVWPVDKAGNVGRTYATYDFYVAGASGPVAYWAFDESAGSTVADAGAGSGHPVTLANGAGRSAGRLSRAGKFDGVDDYGVTAGPVLDTTKAFSVSAWVRLTSNSRNNTIISQGGDRASGFQLYYSSGYDRWIFNRHATDTDNPTIIRAVSEQPPVLGAWTHLLGVYDPTYQQLRLYVNGRLQTPATFTTPWRATGPVQLGRLRYNGGYQENFTGDIDEVKLFDRIVSDDPRAGENVELANRPTEVRGAWALDEGGGTTSAGAPGAALTLAGGATWTSDERGGNALQLNGTTGYASASSEVRTADSFTVSTWVRLTADDRNYTAVGKDGAHMSAFFLGYRVFGDGTKAWSFSLPSSDATSGYSWVFVNSAEPPTLGEWTHLVGVYDYPMGKVRLYVNGQLVNELPLASHWNAPGALEVGRAKWKDSMVDHFAGDIDDVRIHVGAMTDREVLDMYLSALLGQ</sequence>
<dbReference type="InterPro" id="IPR013320">
    <property type="entry name" value="ConA-like_dom_sf"/>
</dbReference>
<name>A0A1C6VEE3_9ACTN</name>
<dbReference type="InterPro" id="IPR006558">
    <property type="entry name" value="LamG-like"/>
</dbReference>
<keyword evidence="5" id="KW-0430">Lectin</keyword>
<keyword evidence="6" id="KW-1185">Reference proteome</keyword>
<dbReference type="GO" id="GO:0006955">
    <property type="term" value="P:immune response"/>
    <property type="evidence" value="ECO:0007669"/>
    <property type="project" value="InterPro"/>
</dbReference>
<dbReference type="AlphaFoldDB" id="A0A1C6VEE3"/>
<evidence type="ECO:0000259" key="4">
    <source>
        <dbReference type="SMART" id="SM00560"/>
    </source>
</evidence>
<keyword evidence="1" id="KW-0732">Signal</keyword>
<feature type="domain" description="LamG-like jellyroll fold" evidence="4">
    <location>
        <begin position="760"/>
        <end position="899"/>
    </location>
</feature>
<feature type="region of interest" description="Disordered" evidence="3">
    <location>
        <begin position="245"/>
        <end position="269"/>
    </location>
</feature>
<keyword evidence="2" id="KW-1015">Disulfide bond</keyword>
<accession>A0A1C6VEE3</accession>
<dbReference type="SMART" id="SM00560">
    <property type="entry name" value="LamGL"/>
    <property type="match status" value="2"/>
</dbReference>
<dbReference type="RefSeq" id="WP_141721400.1">
    <property type="nucleotide sequence ID" value="NZ_FMHY01000002.1"/>
</dbReference>
<protein>
    <submittedName>
        <fullName evidence="5">Concanavalin A-like lectin/glucanases superfamily protein</fullName>
    </submittedName>
</protein>
<proteinExistence type="predicted"/>
<dbReference type="Gene3D" id="2.60.120.200">
    <property type="match status" value="2"/>
</dbReference>
<dbReference type="InterPro" id="IPR042837">
    <property type="entry name" value="PTX3"/>
</dbReference>